<evidence type="ECO:0000256" key="2">
    <source>
        <dbReference type="ARBA" id="ARBA00005422"/>
    </source>
</evidence>
<organism evidence="5 6">
    <name type="scientific">Thalictrum thalictroides</name>
    <name type="common">Rue-anemone</name>
    <name type="synonym">Anemone thalictroides</name>
    <dbReference type="NCBI Taxonomy" id="46969"/>
    <lineage>
        <taxon>Eukaryota</taxon>
        <taxon>Viridiplantae</taxon>
        <taxon>Streptophyta</taxon>
        <taxon>Embryophyta</taxon>
        <taxon>Tracheophyta</taxon>
        <taxon>Spermatophyta</taxon>
        <taxon>Magnoliopsida</taxon>
        <taxon>Ranunculales</taxon>
        <taxon>Ranunculaceae</taxon>
        <taxon>Thalictroideae</taxon>
        <taxon>Thalictrum</taxon>
    </lineage>
</organism>
<dbReference type="GO" id="GO:0003743">
    <property type="term" value="F:translation initiation factor activity"/>
    <property type="evidence" value="ECO:0007669"/>
    <property type="project" value="InterPro"/>
</dbReference>
<evidence type="ECO:0000256" key="3">
    <source>
        <dbReference type="ARBA" id="ARBA00022917"/>
    </source>
</evidence>
<dbReference type="CDD" id="cd11566">
    <property type="entry name" value="eIF1_SUI1"/>
    <property type="match status" value="1"/>
</dbReference>
<evidence type="ECO:0000256" key="1">
    <source>
        <dbReference type="ARBA" id="ARBA00003130"/>
    </source>
</evidence>
<feature type="domain" description="SUI1" evidence="4">
    <location>
        <begin position="29"/>
        <end position="139"/>
    </location>
</feature>
<dbReference type="SUPFAM" id="SSF55159">
    <property type="entry name" value="eIF1-like"/>
    <property type="match status" value="2"/>
</dbReference>
<evidence type="ECO:0000313" key="5">
    <source>
        <dbReference type="EMBL" id="KAF5184253.1"/>
    </source>
</evidence>
<reference evidence="5 6" key="1">
    <citation type="submission" date="2020-06" db="EMBL/GenBank/DDBJ databases">
        <title>Transcriptomic and genomic resources for Thalictrum thalictroides and T. hernandezii: Facilitating candidate gene discovery in an emerging model plant lineage.</title>
        <authorList>
            <person name="Arias T."/>
            <person name="Riano-Pachon D.M."/>
            <person name="Di Stilio V.S."/>
        </authorList>
    </citation>
    <scope>NUCLEOTIDE SEQUENCE [LARGE SCALE GENOMIC DNA]</scope>
    <source>
        <strain evidence="6">cv. WT478/WT964</strain>
        <tissue evidence="5">Leaves</tissue>
    </source>
</reference>
<comment type="function">
    <text evidence="1">Probably involved in translation.</text>
</comment>
<evidence type="ECO:0000313" key="6">
    <source>
        <dbReference type="Proteomes" id="UP000554482"/>
    </source>
</evidence>
<dbReference type="Gene3D" id="3.30.780.10">
    <property type="entry name" value="SUI1-like domain"/>
    <property type="match status" value="2"/>
</dbReference>
<dbReference type="PIRSF" id="PIRSF004499">
    <property type="entry name" value="SUI1_euk"/>
    <property type="match status" value="1"/>
</dbReference>
<dbReference type="EMBL" id="JABWDY010032353">
    <property type="protein sequence ID" value="KAF5184253.1"/>
    <property type="molecule type" value="Genomic_DNA"/>
</dbReference>
<proteinExistence type="inferred from homology"/>
<dbReference type="InterPro" id="IPR001950">
    <property type="entry name" value="SUI1"/>
</dbReference>
<dbReference type="OrthoDB" id="10248435at2759"/>
<comment type="similarity">
    <text evidence="2">Belongs to the SUI1 family.</text>
</comment>
<dbReference type="InterPro" id="IPR036877">
    <property type="entry name" value="SUI1_dom_sf"/>
</dbReference>
<sequence length="151" mass="16536">MVELDFQVAAKIDPFAEAEDSGTGVQEYVHIRIQQRNGKKSLTTVQGLKADKVDEKKTKGVKTTTDKGNEKTEKGLKTVKVNEKADKAAGGGGYDKILKLCKKEFCCNGSVVEDKELGKVIQLQGDQRKNVANLLVKAGIVKKDFIKIHGF</sequence>
<comment type="caution">
    <text evidence="5">The sequence shown here is derived from an EMBL/GenBank/DDBJ whole genome shotgun (WGS) entry which is preliminary data.</text>
</comment>
<keyword evidence="6" id="KW-1185">Reference proteome</keyword>
<protein>
    <submittedName>
        <fullName evidence="5">Translation factor SUI1-like protein</fullName>
    </submittedName>
</protein>
<keyword evidence="3" id="KW-0648">Protein biosynthesis</keyword>
<name>A0A7J6VH72_THATH</name>
<dbReference type="PANTHER" id="PTHR10388">
    <property type="entry name" value="EUKARYOTIC TRANSLATION INITIATION FACTOR SUI1"/>
    <property type="match status" value="1"/>
</dbReference>
<gene>
    <name evidence="5" type="ORF">FRX31_026161</name>
</gene>
<dbReference type="Pfam" id="PF01253">
    <property type="entry name" value="SUI1"/>
    <property type="match status" value="2"/>
</dbReference>
<dbReference type="Proteomes" id="UP000554482">
    <property type="component" value="Unassembled WGS sequence"/>
</dbReference>
<evidence type="ECO:0000259" key="4">
    <source>
        <dbReference type="PROSITE" id="PS50296"/>
    </source>
</evidence>
<dbReference type="PROSITE" id="PS50296">
    <property type="entry name" value="SUI1"/>
    <property type="match status" value="1"/>
</dbReference>
<accession>A0A7J6VH72</accession>
<dbReference type="AlphaFoldDB" id="A0A7J6VH72"/>
<dbReference type="InterPro" id="IPR005874">
    <property type="entry name" value="SUI1_euk"/>
</dbReference>